<dbReference type="Gene3D" id="3.40.50.2000">
    <property type="entry name" value="Glycogen Phosphorylase B"/>
    <property type="match status" value="2"/>
</dbReference>
<dbReference type="InterPro" id="IPR047691">
    <property type="entry name" value="PelF-like"/>
</dbReference>
<dbReference type="InterPro" id="IPR022622">
    <property type="entry name" value="DUF3492"/>
</dbReference>
<dbReference type="RefSeq" id="WP_043874491.1">
    <property type="nucleotide sequence ID" value="NZ_CCVW01000002.1"/>
</dbReference>
<sequence length="506" mass="57960">MIETCFSSKEVDILLFAEGTYPFVRGGVSSWIFQLIENLPQYKFGVIFLGAVEGLYKEFLYPIPDNLVHLQIVYLFFVEEREKGIPLKLDSRQEELDQIKEMHQTFKQSHGCPKDLCEQLPNISHLLAEDSFNLEHFLRSEESWEYIKEQYTSYSTTSSFIDYFWNVRNMHMPLWQMAKMVEKVPKTKVLHSISTGYAGFLATMIHQRYGWPMILCEHGLYSKERSIELLQTTMFPRVDKLISNTKNFSYQHNVWLNFFDSLARSCYHYASLIISLYDNARLQQQSAGADEAKTLVIPNGVDIKKFAAIRRPANAEIPKIVCFVGRVVRIKDVKTFIRSIAIMIEMDPGIKAWIRNIGNEDPEYAQECLDYISLMGLKDHIHFIEEGDMLYILANAGLIVLSSISEGMPLVLLESLAAGIPVIATSVGACKELIEGRDEEDRALGKCGAVISITNASMLAEEAVKLLNNRALWQQAHKVCITRVEKYYTQEKMVNSYNDIYQKALS</sequence>
<evidence type="ECO:0000313" key="3">
    <source>
        <dbReference type="EMBL" id="CDZ78060.1"/>
    </source>
</evidence>
<feature type="domain" description="Glycosyl transferase family 1" evidence="1">
    <location>
        <begin position="313"/>
        <end position="472"/>
    </location>
</feature>
<dbReference type="PANTHER" id="PTHR12526">
    <property type="entry name" value="GLYCOSYLTRANSFERASE"/>
    <property type="match status" value="1"/>
</dbReference>
<evidence type="ECO:0000259" key="1">
    <source>
        <dbReference type="Pfam" id="PF00534"/>
    </source>
</evidence>
<keyword evidence="4" id="KW-1185">Reference proteome</keyword>
<dbReference type="InterPro" id="IPR001296">
    <property type="entry name" value="Glyco_trans_1"/>
</dbReference>
<organism evidence="3 4">
    <name type="scientific">Legionella massiliensis</name>
    <dbReference type="NCBI Taxonomy" id="1034943"/>
    <lineage>
        <taxon>Bacteria</taxon>
        <taxon>Pseudomonadati</taxon>
        <taxon>Pseudomonadota</taxon>
        <taxon>Gammaproteobacteria</taxon>
        <taxon>Legionellales</taxon>
        <taxon>Legionellaceae</taxon>
        <taxon>Legionella</taxon>
    </lineage>
</organism>
<gene>
    <name evidence="3" type="primary">cotSA_2</name>
    <name evidence="3" type="ORF">BN59_02357</name>
</gene>
<name>A0A078KUD5_9GAMM</name>
<dbReference type="AlphaFoldDB" id="A0A078KUD5"/>
<evidence type="ECO:0000313" key="4">
    <source>
        <dbReference type="Proteomes" id="UP000044071"/>
    </source>
</evidence>
<dbReference type="EMBL" id="CCSB01000002">
    <property type="protein sequence ID" value="CDZ78060.1"/>
    <property type="molecule type" value="Genomic_DNA"/>
</dbReference>
<proteinExistence type="predicted"/>
<evidence type="ECO:0000259" key="2">
    <source>
        <dbReference type="Pfam" id="PF11997"/>
    </source>
</evidence>
<dbReference type="NCBIfam" id="NF038011">
    <property type="entry name" value="PelF"/>
    <property type="match status" value="1"/>
</dbReference>
<keyword evidence="3" id="KW-0167">Capsid protein</keyword>
<dbReference type="OrthoDB" id="9772485at2"/>
<protein>
    <submittedName>
        <fullName evidence="3">Spore coat protein SA</fullName>
    </submittedName>
</protein>
<dbReference type="Pfam" id="PF11997">
    <property type="entry name" value="DUF3492"/>
    <property type="match status" value="1"/>
</dbReference>
<keyword evidence="3" id="KW-0946">Virion</keyword>
<dbReference type="STRING" id="1034943.BN59_02357"/>
<dbReference type="Proteomes" id="UP000044071">
    <property type="component" value="Unassembled WGS sequence"/>
</dbReference>
<dbReference type="SUPFAM" id="SSF53756">
    <property type="entry name" value="UDP-Glycosyltransferase/glycogen phosphorylase"/>
    <property type="match status" value="1"/>
</dbReference>
<reference evidence="3 4" key="1">
    <citation type="submission" date="2014-06" db="EMBL/GenBank/DDBJ databases">
        <authorList>
            <person name="Urmite Genomes Urmite Genomes"/>
        </authorList>
    </citation>
    <scope>NUCLEOTIDE SEQUENCE [LARGE SCALE GENOMIC DNA]</scope>
</reference>
<accession>A0A078KUD5</accession>
<feature type="domain" description="DUF3492" evidence="2">
    <location>
        <begin position="12"/>
        <end position="291"/>
    </location>
</feature>
<dbReference type="Pfam" id="PF00534">
    <property type="entry name" value="Glycos_transf_1"/>
    <property type="match status" value="1"/>
</dbReference>
<dbReference type="PANTHER" id="PTHR12526:SF608">
    <property type="entry name" value="PELF"/>
    <property type="match status" value="1"/>
</dbReference>
<dbReference type="eggNOG" id="COG0438">
    <property type="taxonomic scope" value="Bacteria"/>
</dbReference>